<reference evidence="2" key="1">
    <citation type="submission" date="2019-08" db="EMBL/GenBank/DDBJ databases">
        <authorList>
            <person name="Kucharzyk K."/>
            <person name="Murdoch R.W."/>
            <person name="Higgins S."/>
            <person name="Loffler F."/>
        </authorList>
    </citation>
    <scope>NUCLEOTIDE SEQUENCE</scope>
</reference>
<dbReference type="GO" id="GO:0006047">
    <property type="term" value="P:UDP-N-acetylglucosamine metabolic process"/>
    <property type="evidence" value="ECO:0007669"/>
    <property type="project" value="InterPro"/>
</dbReference>
<keyword evidence="2" id="KW-0378">Hydrolase</keyword>
<dbReference type="PANTHER" id="PTHR43174">
    <property type="entry name" value="UDP-N-ACETYLGLUCOSAMINE 2-EPIMERASE"/>
    <property type="match status" value="1"/>
</dbReference>
<dbReference type="EMBL" id="VSSQ01040027">
    <property type="protein sequence ID" value="MPM93188.1"/>
    <property type="molecule type" value="Genomic_DNA"/>
</dbReference>
<keyword evidence="2" id="KW-0326">Glycosidase</keyword>
<dbReference type="EC" id="3.2.1.184" evidence="2"/>
<evidence type="ECO:0000259" key="1">
    <source>
        <dbReference type="Pfam" id="PF02350"/>
    </source>
</evidence>
<sequence>MSHIHFPGVEIYADNIRQMGEEPWRVFNVGDPGIENIKLTNFIPKDELEKEFGIEINEDVILMTYHPVTLEQEKLPYQMDNLLKAMGKINNNFIITYPNSDNGGSYIANRLEEFAQSHKNVHLVKNLGSRKYLSIMKLCGVVIGNSSSALVEAPFLKKPVVNIGNRQKGRLMANNIISCGYEANDIYDSIKKALSVEYKDFVRTKTVSLYGEGNTSEEIVKVLKNIELGETILKKKFILHNK</sequence>
<accession>A0A645DVN9</accession>
<dbReference type="PANTHER" id="PTHR43174:SF3">
    <property type="entry name" value="UDP-N-ACETYLGLUCOSAMINE 2-EPIMERASE"/>
    <property type="match status" value="1"/>
</dbReference>
<dbReference type="Gene3D" id="3.40.50.2000">
    <property type="entry name" value="Glycogen Phosphorylase B"/>
    <property type="match status" value="2"/>
</dbReference>
<dbReference type="AlphaFoldDB" id="A0A645DVN9"/>
<gene>
    <name evidence="2" type="primary">legG_7</name>
    <name evidence="2" type="ORF">SDC9_140324</name>
</gene>
<dbReference type="SUPFAM" id="SSF53756">
    <property type="entry name" value="UDP-Glycosyltransferase/glycogen phosphorylase"/>
    <property type="match status" value="1"/>
</dbReference>
<dbReference type="InterPro" id="IPR029767">
    <property type="entry name" value="WecB-like"/>
</dbReference>
<proteinExistence type="predicted"/>
<feature type="domain" description="UDP-N-acetylglucosamine 2-epimerase" evidence="1">
    <location>
        <begin position="1"/>
        <end position="224"/>
    </location>
</feature>
<protein>
    <submittedName>
        <fullName evidence="2">GDP/UDP-N,N'-diacetylbacillosamine 2-epimerase (Hydrolyzing)</fullName>
        <ecNumber evidence="2">3.2.1.184</ecNumber>
    </submittedName>
</protein>
<evidence type="ECO:0000313" key="2">
    <source>
        <dbReference type="EMBL" id="MPM93188.1"/>
    </source>
</evidence>
<dbReference type="InterPro" id="IPR020004">
    <property type="entry name" value="UDP-GlcNAc_Epase"/>
</dbReference>
<dbReference type="GO" id="GO:0102388">
    <property type="term" value="F:UDP-N,N'-diacetylbacillosamine 2-epimerase activity"/>
    <property type="evidence" value="ECO:0007669"/>
    <property type="project" value="UniProtKB-EC"/>
</dbReference>
<name>A0A645DVN9_9ZZZZ</name>
<dbReference type="Pfam" id="PF02350">
    <property type="entry name" value="Epimerase_2"/>
    <property type="match status" value="1"/>
</dbReference>
<dbReference type="NCBIfam" id="TIGR03568">
    <property type="entry name" value="NeuC_NnaA"/>
    <property type="match status" value="1"/>
</dbReference>
<organism evidence="2">
    <name type="scientific">bioreactor metagenome</name>
    <dbReference type="NCBI Taxonomy" id="1076179"/>
    <lineage>
        <taxon>unclassified sequences</taxon>
        <taxon>metagenomes</taxon>
        <taxon>ecological metagenomes</taxon>
    </lineage>
</organism>
<comment type="caution">
    <text evidence="2">The sequence shown here is derived from an EMBL/GenBank/DDBJ whole genome shotgun (WGS) entry which is preliminary data.</text>
</comment>
<dbReference type="InterPro" id="IPR003331">
    <property type="entry name" value="UDP_GlcNAc_Epimerase_2_dom"/>
</dbReference>